<organism evidence="6 7">
    <name type="scientific">Saccharothrix algeriensis</name>
    <dbReference type="NCBI Taxonomy" id="173560"/>
    <lineage>
        <taxon>Bacteria</taxon>
        <taxon>Bacillati</taxon>
        <taxon>Actinomycetota</taxon>
        <taxon>Actinomycetes</taxon>
        <taxon>Pseudonocardiales</taxon>
        <taxon>Pseudonocardiaceae</taxon>
        <taxon>Saccharothrix</taxon>
    </lineage>
</organism>
<protein>
    <submittedName>
        <fullName evidence="6">Response regulator transcription factor</fullName>
    </submittedName>
</protein>
<evidence type="ECO:0000256" key="3">
    <source>
        <dbReference type="ARBA" id="ARBA00023163"/>
    </source>
</evidence>
<feature type="region of interest" description="Disordered" evidence="4">
    <location>
        <begin position="28"/>
        <end position="73"/>
    </location>
</feature>
<feature type="region of interest" description="Disordered" evidence="4">
    <location>
        <begin position="135"/>
        <end position="169"/>
    </location>
</feature>
<dbReference type="SMART" id="SM00421">
    <property type="entry name" value="HTH_LUXR"/>
    <property type="match status" value="1"/>
</dbReference>
<evidence type="ECO:0000256" key="1">
    <source>
        <dbReference type="ARBA" id="ARBA00023015"/>
    </source>
</evidence>
<dbReference type="InterPro" id="IPR000792">
    <property type="entry name" value="Tscrpt_reg_LuxR_C"/>
</dbReference>
<feature type="compositionally biased region" description="Low complexity" evidence="4">
    <location>
        <begin position="135"/>
        <end position="162"/>
    </location>
</feature>
<evidence type="ECO:0000259" key="5">
    <source>
        <dbReference type="PROSITE" id="PS50043"/>
    </source>
</evidence>
<evidence type="ECO:0000313" key="6">
    <source>
        <dbReference type="EMBL" id="QTR05933.1"/>
    </source>
</evidence>
<evidence type="ECO:0000313" key="7">
    <source>
        <dbReference type="Proteomes" id="UP000671828"/>
    </source>
</evidence>
<dbReference type="PANTHER" id="PTHR44688:SF25">
    <property type="entry name" value="HTH LUXR-TYPE DOMAIN-CONTAINING PROTEIN"/>
    <property type="match status" value="1"/>
</dbReference>
<sequence>MEDALARVRRVAALHQAGADLAAIALREQGIRQGRPPGSPARRPADRRAADDDADGGGAPGPPRRRADNLTPRERQVLQLLGLGQSNRRISRCLGLSEKTVKNYLSSLFAKLAVADRTTAVLVALQHGYISVPTAASGASGTAASGASGTAASRAADTAASGVPDAVSP</sequence>
<dbReference type="Proteomes" id="UP000671828">
    <property type="component" value="Chromosome"/>
</dbReference>
<dbReference type="InterPro" id="IPR036388">
    <property type="entry name" value="WH-like_DNA-bd_sf"/>
</dbReference>
<dbReference type="CDD" id="cd06170">
    <property type="entry name" value="LuxR_C_like"/>
    <property type="match status" value="1"/>
</dbReference>
<dbReference type="Gene3D" id="1.10.10.10">
    <property type="entry name" value="Winged helix-like DNA-binding domain superfamily/Winged helix DNA-binding domain"/>
    <property type="match status" value="1"/>
</dbReference>
<dbReference type="GO" id="GO:0006355">
    <property type="term" value="P:regulation of DNA-templated transcription"/>
    <property type="evidence" value="ECO:0007669"/>
    <property type="project" value="InterPro"/>
</dbReference>
<gene>
    <name evidence="6" type="ORF">J7S33_02805</name>
</gene>
<dbReference type="PANTHER" id="PTHR44688">
    <property type="entry name" value="DNA-BINDING TRANSCRIPTIONAL ACTIVATOR DEVR_DOSR"/>
    <property type="match status" value="1"/>
</dbReference>
<keyword evidence="2" id="KW-0238">DNA-binding</keyword>
<proteinExistence type="predicted"/>
<reference evidence="6" key="1">
    <citation type="submission" date="2021-04" db="EMBL/GenBank/DDBJ databases">
        <title>Saccharothrix algeriensis WGS.</title>
        <authorList>
            <person name="Stuskova K."/>
            <person name="Hakalova E."/>
            <person name="Tebbal A.B."/>
            <person name="Eichmeier A."/>
        </authorList>
    </citation>
    <scope>NUCLEOTIDE SEQUENCE</scope>
    <source>
        <strain evidence="6">NRRL B-24137</strain>
    </source>
</reference>
<dbReference type="AlphaFoldDB" id="A0A8T8I4Z6"/>
<accession>A0A8T8I4Z6</accession>
<dbReference type="PROSITE" id="PS00622">
    <property type="entry name" value="HTH_LUXR_1"/>
    <property type="match status" value="1"/>
</dbReference>
<dbReference type="GO" id="GO:0003677">
    <property type="term" value="F:DNA binding"/>
    <property type="evidence" value="ECO:0007669"/>
    <property type="project" value="UniProtKB-KW"/>
</dbReference>
<dbReference type="InterPro" id="IPR016032">
    <property type="entry name" value="Sig_transdc_resp-reg_C-effctor"/>
</dbReference>
<dbReference type="EMBL" id="CP072788">
    <property type="protein sequence ID" value="QTR05933.1"/>
    <property type="molecule type" value="Genomic_DNA"/>
</dbReference>
<dbReference type="PRINTS" id="PR00038">
    <property type="entry name" value="HTHLUXR"/>
</dbReference>
<feature type="domain" description="HTH luxR-type" evidence="5">
    <location>
        <begin position="63"/>
        <end position="128"/>
    </location>
</feature>
<dbReference type="Pfam" id="PF00196">
    <property type="entry name" value="GerE"/>
    <property type="match status" value="1"/>
</dbReference>
<keyword evidence="1" id="KW-0805">Transcription regulation</keyword>
<dbReference type="PROSITE" id="PS50043">
    <property type="entry name" value="HTH_LUXR_2"/>
    <property type="match status" value="1"/>
</dbReference>
<evidence type="ECO:0000256" key="2">
    <source>
        <dbReference type="ARBA" id="ARBA00023125"/>
    </source>
</evidence>
<name>A0A8T8I4Z6_9PSEU</name>
<evidence type="ECO:0000256" key="4">
    <source>
        <dbReference type="SAM" id="MobiDB-lite"/>
    </source>
</evidence>
<dbReference type="SUPFAM" id="SSF46894">
    <property type="entry name" value="C-terminal effector domain of the bipartite response regulators"/>
    <property type="match status" value="1"/>
</dbReference>
<keyword evidence="3" id="KW-0804">Transcription</keyword>